<gene>
    <name evidence="2" type="ORF">ERUC_LOCUS16146</name>
</gene>
<evidence type="ECO:0000313" key="3">
    <source>
        <dbReference type="Proteomes" id="UP001642260"/>
    </source>
</evidence>
<dbReference type="PANTHER" id="PTHR21561">
    <property type="entry name" value="INO80 COMPLEX SUBUNIT B"/>
    <property type="match status" value="1"/>
</dbReference>
<protein>
    <submittedName>
        <fullName evidence="2">Uncharacterized protein</fullName>
    </submittedName>
</protein>
<dbReference type="InterPro" id="IPR029523">
    <property type="entry name" value="INO80B/Ies2"/>
</dbReference>
<sequence length="220" mass="24599">MPPTTQPHIAPINEGENTVLKLNLKLGGAVTRTIKTNSKAGIYTKATDEGRKLFGNKVKGSVPVQRCVQKTMYLGEIHHGAASMTEKSRRILKKRVWDPEQDSDDDDGDEEIRYLEKLKSTRVITREYQGGSKEDDREQLTSDKHGLTERSKLRMGTVDSLAFPTTRTRALQYGKDPYSPLGSGPLEFPDALPCPSSKRQKQKLSEVEQQSKKAEAAQTR</sequence>
<dbReference type="Proteomes" id="UP001642260">
    <property type="component" value="Unassembled WGS sequence"/>
</dbReference>
<evidence type="ECO:0000256" key="1">
    <source>
        <dbReference type="SAM" id="MobiDB-lite"/>
    </source>
</evidence>
<comment type="caution">
    <text evidence="2">The sequence shown here is derived from an EMBL/GenBank/DDBJ whole genome shotgun (WGS) entry which is preliminary data.</text>
</comment>
<dbReference type="PANTHER" id="PTHR21561:SF16">
    <property type="entry name" value="PAPA-1-LIKE FAMILY PROTEIN _ ZINC FINGER (HIT TYPE) FAMILY PROTEIN"/>
    <property type="match status" value="1"/>
</dbReference>
<keyword evidence="3" id="KW-1185">Reference proteome</keyword>
<feature type="compositionally biased region" description="Basic and acidic residues" evidence="1">
    <location>
        <begin position="132"/>
        <end position="151"/>
    </location>
</feature>
<feature type="region of interest" description="Disordered" evidence="1">
    <location>
        <begin position="126"/>
        <end position="151"/>
    </location>
</feature>
<accession>A0ABC8K0V0</accession>
<organism evidence="2 3">
    <name type="scientific">Eruca vesicaria subsp. sativa</name>
    <name type="common">Garden rocket</name>
    <name type="synonym">Eruca sativa</name>
    <dbReference type="NCBI Taxonomy" id="29727"/>
    <lineage>
        <taxon>Eukaryota</taxon>
        <taxon>Viridiplantae</taxon>
        <taxon>Streptophyta</taxon>
        <taxon>Embryophyta</taxon>
        <taxon>Tracheophyta</taxon>
        <taxon>Spermatophyta</taxon>
        <taxon>Magnoliopsida</taxon>
        <taxon>eudicotyledons</taxon>
        <taxon>Gunneridae</taxon>
        <taxon>Pentapetalae</taxon>
        <taxon>rosids</taxon>
        <taxon>malvids</taxon>
        <taxon>Brassicales</taxon>
        <taxon>Brassicaceae</taxon>
        <taxon>Brassiceae</taxon>
        <taxon>Eruca</taxon>
    </lineage>
</organism>
<dbReference type="AlphaFoldDB" id="A0ABC8K0V0"/>
<evidence type="ECO:0000313" key="2">
    <source>
        <dbReference type="EMBL" id="CAH8343659.1"/>
    </source>
</evidence>
<feature type="region of interest" description="Disordered" evidence="1">
    <location>
        <begin position="172"/>
        <end position="220"/>
    </location>
</feature>
<reference evidence="2 3" key="1">
    <citation type="submission" date="2022-03" db="EMBL/GenBank/DDBJ databases">
        <authorList>
            <person name="Macdonald S."/>
            <person name="Ahmed S."/>
            <person name="Newling K."/>
        </authorList>
    </citation>
    <scope>NUCLEOTIDE SEQUENCE [LARGE SCALE GENOMIC DNA]</scope>
</reference>
<name>A0ABC8K0V0_ERUVS</name>
<proteinExistence type="predicted"/>
<dbReference type="EMBL" id="CAKOAT010151820">
    <property type="protein sequence ID" value="CAH8343659.1"/>
    <property type="molecule type" value="Genomic_DNA"/>
</dbReference>
<feature type="compositionally biased region" description="Basic and acidic residues" evidence="1">
    <location>
        <begin position="203"/>
        <end position="220"/>
    </location>
</feature>